<dbReference type="Proteomes" id="UP000092596">
    <property type="component" value="Chromosome"/>
</dbReference>
<evidence type="ECO:0008006" key="4">
    <source>
        <dbReference type="Google" id="ProtNLM"/>
    </source>
</evidence>
<proteinExistence type="predicted"/>
<dbReference type="KEGG" id="dva:DAD186_17500"/>
<evidence type="ECO:0000313" key="3">
    <source>
        <dbReference type="Proteomes" id="UP000092596"/>
    </source>
</evidence>
<dbReference type="Pfam" id="PF14019">
    <property type="entry name" value="DUF4235"/>
    <property type="match status" value="1"/>
</dbReference>
<dbReference type="AlphaFoldDB" id="A0A1B0ZK42"/>
<organism evidence="2 3">
    <name type="scientific">Dermabacter vaginalis</name>
    <dbReference type="NCBI Taxonomy" id="1630135"/>
    <lineage>
        <taxon>Bacteria</taxon>
        <taxon>Bacillati</taxon>
        <taxon>Actinomycetota</taxon>
        <taxon>Actinomycetes</taxon>
        <taxon>Micrococcales</taxon>
        <taxon>Dermabacteraceae</taxon>
        <taxon>Dermabacter</taxon>
    </lineage>
</organism>
<dbReference type="EMBL" id="CP012117">
    <property type="protein sequence ID" value="ANP28300.1"/>
    <property type="molecule type" value="Genomic_DNA"/>
</dbReference>
<accession>A0A1B0ZK42</accession>
<reference evidence="2 3" key="1">
    <citation type="submission" date="2015-06" db="EMBL/GenBank/DDBJ databases">
        <title>Investigation of pathophysiology for high-risk pregnancy and development of treatment modality based on it.</title>
        <authorList>
            <person name="Kim B.-C."/>
            <person name="Lim S."/>
        </authorList>
    </citation>
    <scope>NUCLEOTIDE SEQUENCE [LARGE SCALE GENOMIC DNA]</scope>
    <source>
        <strain evidence="2 3">AD1-86</strain>
    </source>
</reference>
<dbReference type="PATRIC" id="fig|1630135.4.peg.1749"/>
<sequence length="125" mass="13502">MPSKPSNPLVGAIVTVAGIGTSILAKKALAAGWHRAFDEEVPDSKFEKQAKKDLKERKKQAKKDGASKAELKEMTSEYEDVDAWKVALFTILSGVVITGLQQAARKGAQSGAERLVARRPRANRG</sequence>
<feature type="region of interest" description="Disordered" evidence="1">
    <location>
        <begin position="105"/>
        <end position="125"/>
    </location>
</feature>
<feature type="region of interest" description="Disordered" evidence="1">
    <location>
        <begin position="42"/>
        <end position="73"/>
    </location>
</feature>
<gene>
    <name evidence="2" type="ORF">DAD186_17500</name>
</gene>
<dbReference type="InterPro" id="IPR025329">
    <property type="entry name" value="DUF4235"/>
</dbReference>
<protein>
    <recommendedName>
        <fullName evidence="4">DUF4235 domain-containing protein</fullName>
    </recommendedName>
</protein>
<evidence type="ECO:0000313" key="2">
    <source>
        <dbReference type="EMBL" id="ANP28300.1"/>
    </source>
</evidence>
<dbReference type="RefSeq" id="WP_065248312.1">
    <property type="nucleotide sequence ID" value="NZ_CP012117.1"/>
</dbReference>
<name>A0A1B0ZK42_9MICO</name>
<evidence type="ECO:0000256" key="1">
    <source>
        <dbReference type="SAM" id="MobiDB-lite"/>
    </source>
</evidence>